<dbReference type="OrthoDB" id="601334at2759"/>
<proteinExistence type="predicted"/>
<dbReference type="GO" id="GO:0005524">
    <property type="term" value="F:ATP binding"/>
    <property type="evidence" value="ECO:0007669"/>
    <property type="project" value="InterPro"/>
</dbReference>
<dbReference type="AlphaFoldDB" id="A0A3B6ETI6"/>
<dbReference type="GO" id="GO:0004672">
    <property type="term" value="F:protein kinase activity"/>
    <property type="evidence" value="ECO:0007669"/>
    <property type="project" value="InterPro"/>
</dbReference>
<name>A0A3B6ETI6_WHEAT</name>
<dbReference type="PIRSF" id="PIRSF000654">
    <property type="entry name" value="Integrin-linked_kinase"/>
    <property type="match status" value="1"/>
</dbReference>
<dbReference type="SMART" id="SM00220">
    <property type="entry name" value="S_TKc"/>
    <property type="match status" value="1"/>
</dbReference>
<dbReference type="PANTHER" id="PTHR45707:SF43">
    <property type="entry name" value="PROTEIN KINASE DOMAIN-CONTAINING PROTEIN"/>
    <property type="match status" value="1"/>
</dbReference>
<evidence type="ECO:0000313" key="2">
    <source>
        <dbReference type="EnsemblPlants" id="TraesCS3A02G523400.1"/>
    </source>
</evidence>
<accession>A0A3B6ETI6</accession>
<sequence>MHHKRFLSRDRSWWVWSSLPGDLGTGKVAVKRLSITMGFSDTLFVDEIKCLIRTEHHNIVRFLGYCADTHGELVPFNGSYVLAEVPQRLLCFEYVPNGNLQKYLNDKSHKDDWQIRYQMIMGICHGLNYLHNQRVNHLDLKPDNILLDACLEPKITDFGISRCFDEGISRVYTKIVRGTPGCIAPEIIDSGEITFKSDIYGLDIIIIKLLTGCNNYDFENWHTSVDMDDGPQVKTCVEIAQTCVAFNQHDRPAIGEIMQKLDNIARS</sequence>
<dbReference type="Proteomes" id="UP000019116">
    <property type="component" value="Chromosome 3A"/>
</dbReference>
<feature type="domain" description="Protein kinase" evidence="1">
    <location>
        <begin position="1"/>
        <end position="264"/>
    </location>
</feature>
<organism evidence="2">
    <name type="scientific">Triticum aestivum</name>
    <name type="common">Wheat</name>
    <dbReference type="NCBI Taxonomy" id="4565"/>
    <lineage>
        <taxon>Eukaryota</taxon>
        <taxon>Viridiplantae</taxon>
        <taxon>Streptophyta</taxon>
        <taxon>Embryophyta</taxon>
        <taxon>Tracheophyta</taxon>
        <taxon>Spermatophyta</taxon>
        <taxon>Magnoliopsida</taxon>
        <taxon>Liliopsida</taxon>
        <taxon>Poales</taxon>
        <taxon>Poaceae</taxon>
        <taxon>BOP clade</taxon>
        <taxon>Pooideae</taxon>
        <taxon>Triticodae</taxon>
        <taxon>Triticeae</taxon>
        <taxon>Triticinae</taxon>
        <taxon>Triticum</taxon>
    </lineage>
</organism>
<dbReference type="Gramene" id="TraesROB_scaffold_004833_01G000200.1">
    <property type="protein sequence ID" value="TraesROB_scaffold_004833_01G000200.1"/>
    <property type="gene ID" value="TraesROB_scaffold_004833_01G000200"/>
</dbReference>
<dbReference type="PANTHER" id="PTHR45707">
    <property type="entry name" value="C2 CALCIUM/LIPID-BINDING PLANT PHOSPHORIBOSYLTRANSFERASE FAMILY PROTEIN"/>
    <property type="match status" value="1"/>
</dbReference>
<dbReference type="Pfam" id="PF00069">
    <property type="entry name" value="Pkinase"/>
    <property type="match status" value="1"/>
</dbReference>
<dbReference type="Gene3D" id="1.10.510.10">
    <property type="entry name" value="Transferase(Phosphotransferase) domain 1"/>
    <property type="match status" value="1"/>
</dbReference>
<reference evidence="2" key="1">
    <citation type="submission" date="2018-08" db="EMBL/GenBank/DDBJ databases">
        <authorList>
            <person name="Rossello M."/>
        </authorList>
    </citation>
    <scope>NUCLEOTIDE SEQUENCE [LARGE SCALE GENOMIC DNA]</scope>
    <source>
        <strain evidence="2">cv. Chinese Spring</strain>
    </source>
</reference>
<protein>
    <recommendedName>
        <fullName evidence="1">Protein kinase domain-containing protein</fullName>
    </recommendedName>
</protein>
<dbReference type="InterPro" id="IPR000719">
    <property type="entry name" value="Prot_kinase_dom"/>
</dbReference>
<dbReference type="PROSITE" id="PS50011">
    <property type="entry name" value="PROTEIN_KINASE_DOM"/>
    <property type="match status" value="1"/>
</dbReference>
<dbReference type="InterPro" id="IPR008271">
    <property type="entry name" value="Ser/Thr_kinase_AS"/>
</dbReference>
<dbReference type="Gramene" id="TraesCLE_scaffold_084675_01G000200.1">
    <property type="protein sequence ID" value="TraesCLE_scaffold_084675_01G000200.1"/>
    <property type="gene ID" value="TraesCLE_scaffold_084675_01G000200"/>
</dbReference>
<dbReference type="SUPFAM" id="SSF56112">
    <property type="entry name" value="Protein kinase-like (PK-like)"/>
    <property type="match status" value="1"/>
</dbReference>
<evidence type="ECO:0000313" key="3">
    <source>
        <dbReference type="Proteomes" id="UP000019116"/>
    </source>
</evidence>
<evidence type="ECO:0000259" key="1">
    <source>
        <dbReference type="PROSITE" id="PS50011"/>
    </source>
</evidence>
<keyword evidence="3" id="KW-1185">Reference proteome</keyword>
<reference evidence="2" key="2">
    <citation type="submission" date="2018-10" db="UniProtKB">
        <authorList>
            <consortium name="EnsemblPlants"/>
        </authorList>
    </citation>
    <scope>IDENTIFICATION</scope>
</reference>
<dbReference type="Gramene" id="TraesCS3A02G523400.1">
    <property type="protein sequence ID" value="TraesCS3A02G523400.1"/>
    <property type="gene ID" value="TraesCS3A02G523400"/>
</dbReference>
<dbReference type="PROSITE" id="PS00108">
    <property type="entry name" value="PROTEIN_KINASE_ST"/>
    <property type="match status" value="1"/>
</dbReference>
<dbReference type="EnsemblPlants" id="TraesCS3A02G523400.1">
    <property type="protein sequence ID" value="TraesCS3A02G523400.1"/>
    <property type="gene ID" value="TraesCS3A02G523400"/>
</dbReference>
<dbReference type="InterPro" id="IPR011009">
    <property type="entry name" value="Kinase-like_dom_sf"/>
</dbReference>
<dbReference type="SMR" id="A0A3B6ETI6"/>